<organism evidence="3 4">
    <name type="scientific">Parasediminibacterium paludis</name>
    <dbReference type="NCBI Taxonomy" id="908966"/>
    <lineage>
        <taxon>Bacteria</taxon>
        <taxon>Pseudomonadati</taxon>
        <taxon>Bacteroidota</taxon>
        <taxon>Chitinophagia</taxon>
        <taxon>Chitinophagales</taxon>
        <taxon>Chitinophagaceae</taxon>
        <taxon>Parasediminibacterium</taxon>
    </lineage>
</organism>
<dbReference type="SUPFAM" id="SSF54001">
    <property type="entry name" value="Cysteine proteinases"/>
    <property type="match status" value="1"/>
</dbReference>
<dbReference type="EMBL" id="JBHSDC010000015">
    <property type="protein sequence ID" value="MFC4231985.1"/>
    <property type="molecule type" value="Genomic_DNA"/>
</dbReference>
<gene>
    <name evidence="3" type="ORF">ACFOW1_08790</name>
</gene>
<keyword evidence="1" id="KW-0732">Signal</keyword>
<dbReference type="InterPro" id="IPR038765">
    <property type="entry name" value="Papain-like_cys_pep_sf"/>
</dbReference>
<dbReference type="Gene3D" id="2.60.40.3140">
    <property type="match status" value="1"/>
</dbReference>
<dbReference type="Pfam" id="PF01841">
    <property type="entry name" value="Transglut_core"/>
    <property type="match status" value="1"/>
</dbReference>
<comment type="caution">
    <text evidence="3">The sequence shown here is derived from an EMBL/GenBank/DDBJ whole genome shotgun (WGS) entry which is preliminary data.</text>
</comment>
<dbReference type="Gene3D" id="3.10.620.30">
    <property type="match status" value="1"/>
</dbReference>
<evidence type="ECO:0000256" key="1">
    <source>
        <dbReference type="SAM" id="SignalP"/>
    </source>
</evidence>
<dbReference type="InterPro" id="IPR002931">
    <property type="entry name" value="Transglutaminase-like"/>
</dbReference>
<feature type="domain" description="Transglutaminase-like" evidence="2">
    <location>
        <begin position="284"/>
        <end position="365"/>
    </location>
</feature>
<evidence type="ECO:0000313" key="3">
    <source>
        <dbReference type="EMBL" id="MFC4231985.1"/>
    </source>
</evidence>
<feature type="signal peptide" evidence="1">
    <location>
        <begin position="1"/>
        <end position="20"/>
    </location>
</feature>
<evidence type="ECO:0000313" key="4">
    <source>
        <dbReference type="Proteomes" id="UP001595906"/>
    </source>
</evidence>
<reference evidence="4" key="1">
    <citation type="journal article" date="2019" name="Int. J. Syst. Evol. Microbiol.">
        <title>The Global Catalogue of Microorganisms (GCM) 10K type strain sequencing project: providing services to taxonomists for standard genome sequencing and annotation.</title>
        <authorList>
            <consortium name="The Broad Institute Genomics Platform"/>
            <consortium name="The Broad Institute Genome Sequencing Center for Infectious Disease"/>
            <person name="Wu L."/>
            <person name="Ma J."/>
        </authorList>
    </citation>
    <scope>NUCLEOTIDE SEQUENCE [LARGE SCALE GENOMIC DNA]</scope>
    <source>
        <strain evidence="4">CECT 8010</strain>
    </source>
</reference>
<dbReference type="Proteomes" id="UP001595906">
    <property type="component" value="Unassembled WGS sequence"/>
</dbReference>
<dbReference type="Gene3D" id="2.60.120.1130">
    <property type="match status" value="1"/>
</dbReference>
<feature type="chain" id="PRO_5046516852" evidence="1">
    <location>
        <begin position="21"/>
        <end position="645"/>
    </location>
</feature>
<evidence type="ECO:0000259" key="2">
    <source>
        <dbReference type="Pfam" id="PF01841"/>
    </source>
</evidence>
<accession>A0ABV8PYU8</accession>
<proteinExistence type="predicted"/>
<dbReference type="RefSeq" id="WP_379013656.1">
    <property type="nucleotide sequence ID" value="NZ_JBHSDC010000015.1"/>
</dbReference>
<protein>
    <submittedName>
        <fullName evidence="3">Transglutaminase family protein</fullName>
    </submittedName>
</protein>
<sequence>MRQTILVLIALFTIANTALAQLQTSDAEGITLAANLKKLNKKAKYGAGLIEQQFEFSTGKGIMGTPVVTSVEHGKIEMVAIDDHVTMGHLLDYNQFVQIKDYDFEVFYKSGFKSQKYPPEKISLTGDDIYLDDSYGLFYGFKADASGQRCRFKYEYQYIDAKYLTRLFFHEGMPIKEKKISFKVPNWLVLDIAEKNFGTYAIKKEVKKEKDFTTYTYSATNLIGIKRESASLARPYYLPHLVITVRSYTIGQKEYNGFKTVDDLYAWYNYLYKKAENKTDDLKAIVNQLTQGKATDEDKIKTIYYWVQDNIRYIAFEEGYSGFVPQTTQEVFKNKFGDCKGMANLVTEMLKLAGYDAHFAWIGTREIPYDHAEVQSMCVDNHAICVLYYKGKTYFIDGTEKYASLGKNAYRIQGKSVLVQNGDTYKLEKVPTPTANENKITTKANLELNGDKITGHVTLTYDGEGKNFFHNIYNNIPSNKRKEFITKMVELNNANSEATNVKTSDIKNRDIPIVIEGDVEISNQVTIVDNTCYTGIDFFPGSIVGFIPEEDRQTPIDINAVFAFADEVSLKLPAKAKPTTLPKPLQLSFSNNNISAEYSSTNNTITLKKNLQINSPVINPTDFVAWKNFLNKIKEYNRNNVNIQL</sequence>
<name>A0ABV8PYU8_9BACT</name>
<keyword evidence="4" id="KW-1185">Reference proteome</keyword>